<evidence type="ECO:0000256" key="1">
    <source>
        <dbReference type="ARBA" id="ARBA00006484"/>
    </source>
</evidence>
<reference evidence="4 5" key="1">
    <citation type="submission" date="2019-04" db="EMBL/GenBank/DDBJ databases">
        <title>High contiguity whole genome sequence and gene annotation resource for two Venturia nashicola isolates.</title>
        <authorList>
            <person name="Prokchorchik M."/>
            <person name="Won K."/>
            <person name="Lee Y."/>
            <person name="Choi E.D."/>
            <person name="Segonzac C."/>
            <person name="Sohn K.H."/>
        </authorList>
    </citation>
    <scope>NUCLEOTIDE SEQUENCE [LARGE SCALE GENOMIC DNA]</scope>
    <source>
        <strain evidence="4 5">PRI2</strain>
    </source>
</reference>
<protein>
    <submittedName>
        <fullName evidence="4">Levodione reductase</fullName>
    </submittedName>
</protein>
<dbReference type="Proteomes" id="UP000298493">
    <property type="component" value="Unassembled WGS sequence"/>
</dbReference>
<evidence type="ECO:0000256" key="2">
    <source>
        <dbReference type="ARBA" id="ARBA00023002"/>
    </source>
</evidence>
<dbReference type="InterPro" id="IPR036291">
    <property type="entry name" value="NAD(P)-bd_dom_sf"/>
</dbReference>
<proteinExistence type="inferred from homology"/>
<gene>
    <name evidence="4" type="ORF">E6O75_ATG00863</name>
</gene>
<keyword evidence="5" id="KW-1185">Reference proteome</keyword>
<evidence type="ECO:0000313" key="5">
    <source>
        <dbReference type="Proteomes" id="UP000298493"/>
    </source>
</evidence>
<dbReference type="PRINTS" id="PR00081">
    <property type="entry name" value="GDHRDH"/>
</dbReference>
<comment type="similarity">
    <text evidence="1">Belongs to the short-chain dehydrogenases/reductases (SDR) family.</text>
</comment>
<feature type="compositionally biased region" description="Low complexity" evidence="3">
    <location>
        <begin position="176"/>
        <end position="196"/>
    </location>
</feature>
<dbReference type="Pfam" id="PF00106">
    <property type="entry name" value="adh_short"/>
    <property type="match status" value="1"/>
</dbReference>
<organism evidence="4 5">
    <name type="scientific">Venturia nashicola</name>
    <dbReference type="NCBI Taxonomy" id="86259"/>
    <lineage>
        <taxon>Eukaryota</taxon>
        <taxon>Fungi</taxon>
        <taxon>Dikarya</taxon>
        <taxon>Ascomycota</taxon>
        <taxon>Pezizomycotina</taxon>
        <taxon>Dothideomycetes</taxon>
        <taxon>Pleosporomycetidae</taxon>
        <taxon>Venturiales</taxon>
        <taxon>Venturiaceae</taxon>
        <taxon>Venturia</taxon>
    </lineage>
</organism>
<name>A0A4Z1PC60_9PEZI</name>
<accession>A0A4Z1PC60</accession>
<feature type="region of interest" description="Disordered" evidence="3">
    <location>
        <begin position="175"/>
        <end position="196"/>
    </location>
</feature>
<dbReference type="GO" id="GO:0016491">
    <property type="term" value="F:oxidoreductase activity"/>
    <property type="evidence" value="ECO:0007669"/>
    <property type="project" value="UniProtKB-KW"/>
</dbReference>
<dbReference type="PANTHER" id="PTHR43180:SF10">
    <property type="entry name" value="NAD(P)-BINDING PROTEIN"/>
    <property type="match status" value="1"/>
</dbReference>
<dbReference type="PANTHER" id="PTHR43180">
    <property type="entry name" value="3-OXOACYL-(ACYL-CARRIER-PROTEIN) REDUCTASE (AFU_ORTHOLOGUE AFUA_6G11210)"/>
    <property type="match status" value="1"/>
</dbReference>
<dbReference type="EMBL" id="SNSC02000002">
    <property type="protein sequence ID" value="TID26370.1"/>
    <property type="molecule type" value="Genomic_DNA"/>
</dbReference>
<sequence>MTEFLIKNEDLTGIKDKVVVVTGGSSGIGLATINLALSLGAKAVSADITPPPTIPTSNFLFVKADVSIWTDLTSLFKQAKEKFGRIDYVFANAGISPRANYLRLNLLEDGELMEPNYDLIDIMLRGVMNTATLGVHYMKQQPEGGAIVLMGSSTSLQPMRAPDYCTYPPFSQLKNTTPISTKPTTKPTTLTSPTATSKAGTLAFGRGLALLTSLSSLPIRVNTLLPSWTTTNLLPSFSAIMEGVKHRSQDSSLVAKCAIHLFLDANRNGEGVFVADGRFVEVDKAILQPAYERIKGEGPSDDEIFGRILALGE</sequence>
<dbReference type="SUPFAM" id="SSF51735">
    <property type="entry name" value="NAD(P)-binding Rossmann-fold domains"/>
    <property type="match status" value="1"/>
</dbReference>
<evidence type="ECO:0000256" key="3">
    <source>
        <dbReference type="SAM" id="MobiDB-lite"/>
    </source>
</evidence>
<dbReference type="STRING" id="86259.A0A4Z1PC60"/>
<dbReference type="AlphaFoldDB" id="A0A4Z1PC60"/>
<dbReference type="InterPro" id="IPR002347">
    <property type="entry name" value="SDR_fam"/>
</dbReference>
<keyword evidence="2" id="KW-0560">Oxidoreductase</keyword>
<comment type="caution">
    <text evidence="4">The sequence shown here is derived from an EMBL/GenBank/DDBJ whole genome shotgun (WGS) entry which is preliminary data.</text>
</comment>
<dbReference type="Gene3D" id="3.40.50.720">
    <property type="entry name" value="NAD(P)-binding Rossmann-like Domain"/>
    <property type="match status" value="1"/>
</dbReference>
<evidence type="ECO:0000313" key="4">
    <source>
        <dbReference type="EMBL" id="TID26370.1"/>
    </source>
</evidence>